<feature type="compositionally biased region" description="Basic residues" evidence="2">
    <location>
        <begin position="384"/>
        <end position="395"/>
    </location>
</feature>
<dbReference type="InterPro" id="IPR009057">
    <property type="entry name" value="Homeodomain-like_sf"/>
</dbReference>
<evidence type="ECO:0000256" key="1">
    <source>
        <dbReference type="ARBA" id="ARBA00023242"/>
    </source>
</evidence>
<reference evidence="4 5" key="1">
    <citation type="submission" date="2020-01" db="EMBL/GenBank/DDBJ databases">
        <authorList>
            <consortium name="DOE Joint Genome Institute"/>
            <person name="Haridas S."/>
            <person name="Albert R."/>
            <person name="Binder M."/>
            <person name="Bloem J."/>
            <person name="Labutti K."/>
            <person name="Salamov A."/>
            <person name="Andreopoulos B."/>
            <person name="Baker S.E."/>
            <person name="Barry K."/>
            <person name="Bills G."/>
            <person name="Bluhm B.H."/>
            <person name="Cannon C."/>
            <person name="Castanera R."/>
            <person name="Culley D.E."/>
            <person name="Daum C."/>
            <person name="Ezra D."/>
            <person name="Gonzalez J.B."/>
            <person name="Henrissat B."/>
            <person name="Kuo A."/>
            <person name="Liang C."/>
            <person name="Lipzen A."/>
            <person name="Lutzoni F."/>
            <person name="Magnuson J."/>
            <person name="Mondo S."/>
            <person name="Nolan M."/>
            <person name="Ohm R."/>
            <person name="Pangilinan J."/>
            <person name="Park H.-J.H."/>
            <person name="Ramirez L."/>
            <person name="Alfaro M."/>
            <person name="Sun H."/>
            <person name="Tritt A."/>
            <person name="Yoshinaga Y."/>
            <person name="Zwiers L.-H.L."/>
            <person name="Turgeon B.G."/>
            <person name="Goodwin S.B."/>
            <person name="Spatafora J.W."/>
            <person name="Crous P.W."/>
            <person name="Grigoriev I.V."/>
        </authorList>
    </citation>
    <scope>NUCLEOTIDE SEQUENCE [LARGE SCALE GENOMIC DNA]</scope>
    <source>
        <strain evidence="4 5">CBS 611.86</strain>
    </source>
</reference>
<name>A0A7C8IDP6_9PLEO</name>
<gene>
    <name evidence="4" type="ORF">BDV95DRAFT_558355</name>
</gene>
<feature type="compositionally biased region" description="Polar residues" evidence="2">
    <location>
        <begin position="277"/>
        <end position="287"/>
    </location>
</feature>
<dbReference type="SMART" id="SM00717">
    <property type="entry name" value="SANT"/>
    <property type="match status" value="2"/>
</dbReference>
<dbReference type="Gene3D" id="1.10.10.60">
    <property type="entry name" value="Homeodomain-like"/>
    <property type="match status" value="1"/>
</dbReference>
<feature type="compositionally biased region" description="Basic and acidic residues" evidence="2">
    <location>
        <begin position="486"/>
        <end position="502"/>
    </location>
</feature>
<feature type="region of interest" description="Disordered" evidence="2">
    <location>
        <begin position="486"/>
        <end position="530"/>
    </location>
</feature>
<dbReference type="EMBL" id="JAADJZ010000002">
    <property type="protein sequence ID" value="KAF2877037.1"/>
    <property type="molecule type" value="Genomic_DNA"/>
</dbReference>
<sequence>MEPRIARLLGDASSASSRTSLDAIALLPLPPPPPASVAPRKPEPALAPGSDDARAGTAPQIEYEYAASDHYAGARPQPPPLASRQKTSVPLAEVLNDDAGTPTGPQFLPAFSTAPAPFSGRLADILLDPFQQHSTKRRKLDGHTTPPALTGGENSLLKLPKLPQLPKKSARRPRIPPLLQGLHQPPPLPPEGRLFPPITSEGAGFGRDIGDRPNLRSPGGLEVNKEKAYAHENVAAAVGVPTNGETGGAENGTGRRRNKGNSTPVPVNEKENRGQIRPSQPSQTQATKTKEYRRRNKWSEQETKDLLVGVSMYGIGNWKRILKCKDFAFNQRTAVDLKDRFRTCCPGEGLKLRKPRSGATSGGGEPSPEHRSSHDPAETAPIQKIHKPRGNSHKKGPVELAKMGIQGPFTKNTRRERHEFTETDDVNLISGYYKHGPIWHLIRSDADLGFHDRQPTDLRDRFRIRYPDLYAKAGYKVKPKDEALLKEQEEKEQEEKEQEHAQNPEPLGDPSASHDSTTSSGADAASLAATTSTSTSMSAATASTLHPHALRQPLNAFTTGFDFSDMFSEEDVESGRSPIILNRNIFQWADAHPSQATGSTASMLPTTNITTNNNNMPPASSFGADVSMNLLIDSIHTNPLASSLELPPGAPMFSTAPAYSSSTNPNPNMFAFTTATAPTPTAPVSTAVAPTYTYTTVPPPSTSTSTSAKQTVDSLLRTPNLPTILFPHVPVASARSAMHNLPPPTDLLSGLDGDVRADAAPPPGSAPHPAVGPFIVDDGFGFGVAVSGTAAATLAPMLGSGGGSGSGNGAMGGVGAGRGWWSGLLEEQVGERR</sequence>
<dbReference type="PANTHER" id="PTHR46734:SF1">
    <property type="entry name" value="TELOMERIC REPEAT-BINDING FACTOR 1"/>
    <property type="match status" value="1"/>
</dbReference>
<keyword evidence="1" id="KW-0539">Nucleus</keyword>
<dbReference type="Proteomes" id="UP000481861">
    <property type="component" value="Unassembled WGS sequence"/>
</dbReference>
<organism evidence="4 5">
    <name type="scientific">Massariosphaeria phaeospora</name>
    <dbReference type="NCBI Taxonomy" id="100035"/>
    <lineage>
        <taxon>Eukaryota</taxon>
        <taxon>Fungi</taxon>
        <taxon>Dikarya</taxon>
        <taxon>Ascomycota</taxon>
        <taxon>Pezizomycotina</taxon>
        <taxon>Dothideomycetes</taxon>
        <taxon>Pleosporomycetidae</taxon>
        <taxon>Pleosporales</taxon>
        <taxon>Pleosporales incertae sedis</taxon>
        <taxon>Massariosphaeria</taxon>
    </lineage>
</organism>
<evidence type="ECO:0000313" key="4">
    <source>
        <dbReference type="EMBL" id="KAF2877037.1"/>
    </source>
</evidence>
<feature type="region of interest" description="Disordered" evidence="2">
    <location>
        <begin position="135"/>
        <end position="189"/>
    </location>
</feature>
<dbReference type="CDD" id="cd11660">
    <property type="entry name" value="SANT_TRF"/>
    <property type="match status" value="1"/>
</dbReference>
<feature type="domain" description="Myb-like" evidence="3">
    <location>
        <begin position="290"/>
        <end position="343"/>
    </location>
</feature>
<evidence type="ECO:0000256" key="2">
    <source>
        <dbReference type="SAM" id="MobiDB-lite"/>
    </source>
</evidence>
<comment type="caution">
    <text evidence="4">The sequence shown here is derived from an EMBL/GenBank/DDBJ whole genome shotgun (WGS) entry which is preliminary data.</text>
</comment>
<feature type="compositionally biased region" description="Low complexity" evidence="2">
    <location>
        <begin position="511"/>
        <end position="530"/>
    </location>
</feature>
<dbReference type="SUPFAM" id="SSF46689">
    <property type="entry name" value="Homeodomain-like"/>
    <property type="match status" value="2"/>
</dbReference>
<feature type="region of interest" description="Disordered" evidence="2">
    <location>
        <begin position="25"/>
        <end position="102"/>
    </location>
</feature>
<dbReference type="AlphaFoldDB" id="A0A7C8IDP6"/>
<feature type="compositionally biased region" description="Low complexity" evidence="2">
    <location>
        <begin position="156"/>
        <end position="167"/>
    </location>
</feature>
<feature type="region of interest" description="Disordered" evidence="2">
    <location>
        <begin position="346"/>
        <end position="416"/>
    </location>
</feature>
<dbReference type="PANTHER" id="PTHR46734">
    <property type="entry name" value="TELOMERIC REPEAT-BINDING FACTOR 1 TERF1"/>
    <property type="match status" value="1"/>
</dbReference>
<protein>
    <recommendedName>
        <fullName evidence="3">Myb-like domain-containing protein</fullName>
    </recommendedName>
</protein>
<dbReference type="Pfam" id="PF00249">
    <property type="entry name" value="Myb_DNA-binding"/>
    <property type="match status" value="1"/>
</dbReference>
<evidence type="ECO:0000313" key="5">
    <source>
        <dbReference type="Proteomes" id="UP000481861"/>
    </source>
</evidence>
<feature type="compositionally biased region" description="Basic and acidic residues" evidence="2">
    <location>
        <begin position="367"/>
        <end position="377"/>
    </location>
</feature>
<dbReference type="InterPro" id="IPR001005">
    <property type="entry name" value="SANT/Myb"/>
</dbReference>
<dbReference type="Gene3D" id="1.10.246.220">
    <property type="match status" value="1"/>
</dbReference>
<feature type="region of interest" description="Disordered" evidence="2">
    <location>
        <begin position="237"/>
        <end position="297"/>
    </location>
</feature>
<dbReference type="OrthoDB" id="608866at2759"/>
<dbReference type="InterPro" id="IPR052450">
    <property type="entry name" value="TRBD-Containing_Protein"/>
</dbReference>
<dbReference type="PROSITE" id="PS50090">
    <property type="entry name" value="MYB_LIKE"/>
    <property type="match status" value="1"/>
</dbReference>
<keyword evidence="5" id="KW-1185">Reference proteome</keyword>
<accession>A0A7C8IDP6</accession>
<proteinExistence type="predicted"/>
<evidence type="ECO:0000259" key="3">
    <source>
        <dbReference type="PROSITE" id="PS50090"/>
    </source>
</evidence>